<dbReference type="Proteomes" id="UP000198403">
    <property type="component" value="Unassembled WGS sequence"/>
</dbReference>
<dbReference type="GO" id="GO:0005886">
    <property type="term" value="C:plasma membrane"/>
    <property type="evidence" value="ECO:0007669"/>
    <property type="project" value="UniProtKB-SubCell"/>
</dbReference>
<feature type="domain" description="Major facilitator superfamily (MFS) profile" evidence="8">
    <location>
        <begin position="238"/>
        <end position="465"/>
    </location>
</feature>
<dbReference type="InterPro" id="IPR036259">
    <property type="entry name" value="MFS_trans_sf"/>
</dbReference>
<feature type="transmembrane region" description="Helical" evidence="7">
    <location>
        <begin position="389"/>
        <end position="412"/>
    </location>
</feature>
<evidence type="ECO:0000259" key="8">
    <source>
        <dbReference type="PROSITE" id="PS50850"/>
    </source>
</evidence>
<reference evidence="9 10" key="1">
    <citation type="submission" date="2017-06" db="EMBL/GenBank/DDBJ databases">
        <authorList>
            <person name="Kim H.J."/>
            <person name="Triplett B.A."/>
        </authorList>
    </citation>
    <scope>NUCLEOTIDE SEQUENCE [LARGE SCALE GENOMIC DNA]</scope>
    <source>
        <strain evidence="9 10">DSM 44272</strain>
    </source>
</reference>
<sequence>MTCTSTDQAASQDPGTGTFRALRVRNFRTYASANLVSLTGTWMQRIGQDWLVLQLSGDSGVALGLITALQFGPTLLLSMYGGVLADRYDKRRMLLVTQALMGLLALVLAILVATGGVALWHVFALAGGLGAVSAVDAPVRQAFVSEMVGPTLLANAVSLNSTIFNGARLIGPAVAGLLIGAASGNTAPAFFVNAASFAFTIAALAGMRAADLRPSAPVARAKGQLRAGLSYTWAHPDLVLAMGLAFVLGTFGFNYQVTIALMAREQFDLGAEAFGLLSTTFAVGSLTGALLSTRRSVRPRQRFLVISAVVFGLLTILAGLMPGYVSFAVMLVPTGAAALVFSVANNSFVQLGVDPQMRGRVMALYFMCFMGGTPVGAPLIGWISEHLGAPWGLILGGTVCAVAGIGAGAWLARGRRVRLEGHLAPPRLRLRVGAPGTRARVPPAAVRTAEEAAAERAPGQQFLGG</sequence>
<feature type="transmembrane region" description="Helical" evidence="7">
    <location>
        <begin position="303"/>
        <end position="321"/>
    </location>
</feature>
<proteinExistence type="predicted"/>
<evidence type="ECO:0000256" key="4">
    <source>
        <dbReference type="ARBA" id="ARBA00022692"/>
    </source>
</evidence>
<dbReference type="PROSITE" id="PS50850">
    <property type="entry name" value="MFS"/>
    <property type="match status" value="1"/>
</dbReference>
<evidence type="ECO:0000256" key="2">
    <source>
        <dbReference type="ARBA" id="ARBA00022448"/>
    </source>
</evidence>
<dbReference type="SUPFAM" id="SSF103473">
    <property type="entry name" value="MFS general substrate transporter"/>
    <property type="match status" value="1"/>
</dbReference>
<evidence type="ECO:0000256" key="7">
    <source>
        <dbReference type="SAM" id="Phobius"/>
    </source>
</evidence>
<feature type="transmembrane region" description="Helical" evidence="7">
    <location>
        <begin position="60"/>
        <end position="81"/>
    </location>
</feature>
<accession>A0A238ZKN8</accession>
<dbReference type="AlphaFoldDB" id="A0A238ZKN8"/>
<keyword evidence="10" id="KW-1185">Reference proteome</keyword>
<evidence type="ECO:0000256" key="5">
    <source>
        <dbReference type="ARBA" id="ARBA00022989"/>
    </source>
</evidence>
<organism evidence="9 10">
    <name type="scientific">Blastococcus mobilis</name>
    <dbReference type="NCBI Taxonomy" id="1938746"/>
    <lineage>
        <taxon>Bacteria</taxon>
        <taxon>Bacillati</taxon>
        <taxon>Actinomycetota</taxon>
        <taxon>Actinomycetes</taxon>
        <taxon>Geodermatophilales</taxon>
        <taxon>Geodermatophilaceae</taxon>
        <taxon>Blastococcus</taxon>
    </lineage>
</organism>
<evidence type="ECO:0000256" key="1">
    <source>
        <dbReference type="ARBA" id="ARBA00004651"/>
    </source>
</evidence>
<dbReference type="EMBL" id="FZNO01000030">
    <property type="protein sequence ID" value="SNR83965.1"/>
    <property type="molecule type" value="Genomic_DNA"/>
</dbReference>
<dbReference type="Pfam" id="PF05977">
    <property type="entry name" value="MFS_3"/>
    <property type="match status" value="1"/>
</dbReference>
<protein>
    <submittedName>
        <fullName evidence="9">Predicted arabinose efflux permease, MFS family</fullName>
    </submittedName>
</protein>
<feature type="transmembrane region" description="Helical" evidence="7">
    <location>
        <begin position="327"/>
        <end position="349"/>
    </location>
</feature>
<dbReference type="Gene3D" id="1.20.1250.20">
    <property type="entry name" value="MFS general substrate transporter like domains"/>
    <property type="match status" value="1"/>
</dbReference>
<dbReference type="InterPro" id="IPR020846">
    <property type="entry name" value="MFS_dom"/>
</dbReference>
<keyword evidence="5 7" id="KW-1133">Transmembrane helix</keyword>
<keyword evidence="3" id="KW-1003">Cell membrane</keyword>
<feature type="transmembrane region" description="Helical" evidence="7">
    <location>
        <begin position="190"/>
        <end position="210"/>
    </location>
</feature>
<evidence type="ECO:0000313" key="10">
    <source>
        <dbReference type="Proteomes" id="UP000198403"/>
    </source>
</evidence>
<feature type="transmembrane region" description="Helical" evidence="7">
    <location>
        <begin position="231"/>
        <end position="253"/>
    </location>
</feature>
<dbReference type="RefSeq" id="WP_089338451.1">
    <property type="nucleotide sequence ID" value="NZ_FZNO01000030.1"/>
</dbReference>
<name>A0A238ZKN8_9ACTN</name>
<dbReference type="PANTHER" id="PTHR23513:SF11">
    <property type="entry name" value="STAPHYLOFERRIN A TRANSPORTER"/>
    <property type="match status" value="1"/>
</dbReference>
<dbReference type="PANTHER" id="PTHR23513">
    <property type="entry name" value="INTEGRAL MEMBRANE EFFLUX PROTEIN-RELATED"/>
    <property type="match status" value="1"/>
</dbReference>
<keyword evidence="6 7" id="KW-0472">Membrane</keyword>
<comment type="subcellular location">
    <subcellularLocation>
        <location evidence="1">Cell membrane</location>
        <topology evidence="1">Multi-pass membrane protein</topology>
    </subcellularLocation>
</comment>
<dbReference type="InterPro" id="IPR010290">
    <property type="entry name" value="TM_effector"/>
</dbReference>
<feature type="transmembrane region" description="Helical" evidence="7">
    <location>
        <begin position="273"/>
        <end position="291"/>
    </location>
</feature>
<dbReference type="GO" id="GO:0022857">
    <property type="term" value="F:transmembrane transporter activity"/>
    <property type="evidence" value="ECO:0007669"/>
    <property type="project" value="InterPro"/>
</dbReference>
<gene>
    <name evidence="9" type="ORF">SAMN06272737_1309</name>
</gene>
<keyword evidence="2" id="KW-0813">Transport</keyword>
<dbReference type="OrthoDB" id="9775268at2"/>
<evidence type="ECO:0000313" key="9">
    <source>
        <dbReference type="EMBL" id="SNR83965.1"/>
    </source>
</evidence>
<keyword evidence="4 7" id="KW-0812">Transmembrane</keyword>
<feature type="transmembrane region" description="Helical" evidence="7">
    <location>
        <begin position="361"/>
        <end position="383"/>
    </location>
</feature>
<dbReference type="CDD" id="cd06173">
    <property type="entry name" value="MFS_MefA_like"/>
    <property type="match status" value="1"/>
</dbReference>
<evidence type="ECO:0000256" key="6">
    <source>
        <dbReference type="ARBA" id="ARBA00023136"/>
    </source>
</evidence>
<evidence type="ECO:0000256" key="3">
    <source>
        <dbReference type="ARBA" id="ARBA00022475"/>
    </source>
</evidence>